<keyword evidence="1" id="KW-0472">Membrane</keyword>
<accession>A0AA90SM17</accession>
<organism evidence="2 3">
    <name type="scientific">Tsukamurella strandjordii</name>
    <dbReference type="NCBI Taxonomy" id="147577"/>
    <lineage>
        <taxon>Bacteria</taxon>
        <taxon>Bacillati</taxon>
        <taxon>Actinomycetota</taxon>
        <taxon>Actinomycetes</taxon>
        <taxon>Mycobacteriales</taxon>
        <taxon>Tsukamurellaceae</taxon>
        <taxon>Tsukamurella</taxon>
    </lineage>
</organism>
<gene>
    <name evidence="2" type="ORF">Q7X28_12295</name>
</gene>
<dbReference type="EMBL" id="JAUTIX010000004">
    <property type="protein sequence ID" value="MDP0398708.1"/>
    <property type="molecule type" value="Genomic_DNA"/>
</dbReference>
<keyword evidence="1" id="KW-1133">Transmembrane helix</keyword>
<evidence type="ECO:0000313" key="2">
    <source>
        <dbReference type="EMBL" id="MDP0398708.1"/>
    </source>
</evidence>
<dbReference type="Proteomes" id="UP001178281">
    <property type="component" value="Unassembled WGS sequence"/>
</dbReference>
<proteinExistence type="predicted"/>
<keyword evidence="1" id="KW-0812">Transmembrane</keyword>
<comment type="caution">
    <text evidence="2">The sequence shown here is derived from an EMBL/GenBank/DDBJ whole genome shotgun (WGS) entry which is preliminary data.</text>
</comment>
<evidence type="ECO:0000256" key="1">
    <source>
        <dbReference type="SAM" id="Phobius"/>
    </source>
</evidence>
<dbReference type="AlphaFoldDB" id="A0AA90SM17"/>
<reference evidence="2" key="1">
    <citation type="submission" date="2023-08" db="EMBL/GenBank/DDBJ databases">
        <title>The draft genome of Tsukamurella strandjordii strain 050030.</title>
        <authorList>
            <person name="Zhao F."/>
            <person name="Feng Y."/>
            <person name="Zong Z."/>
        </authorList>
    </citation>
    <scope>NUCLEOTIDE SEQUENCE</scope>
    <source>
        <strain evidence="2">050030</strain>
    </source>
</reference>
<protein>
    <submittedName>
        <fullName evidence="2">Uncharacterized protein</fullName>
    </submittedName>
</protein>
<evidence type="ECO:0000313" key="3">
    <source>
        <dbReference type="Proteomes" id="UP001178281"/>
    </source>
</evidence>
<name>A0AA90SM17_9ACTN</name>
<dbReference type="RefSeq" id="WP_305111518.1">
    <property type="nucleotide sequence ID" value="NZ_JAUTIX010000004.1"/>
</dbReference>
<sequence>MSRTHTVSAHSDKFLRRRTIAALAFTAGLYAANYAALEAAFILGWHAA</sequence>
<feature type="transmembrane region" description="Helical" evidence="1">
    <location>
        <begin position="20"/>
        <end position="45"/>
    </location>
</feature>
<keyword evidence="3" id="KW-1185">Reference proteome</keyword>